<comment type="caution">
    <text evidence="1">The sequence shown here is derived from an EMBL/GenBank/DDBJ whole genome shotgun (WGS) entry which is preliminary data.</text>
</comment>
<reference evidence="1 2" key="1">
    <citation type="journal article" date="2016" name="Nat. Commun.">
        <title>Thousands of microbial genomes shed light on interconnected biogeochemical processes in an aquifer system.</title>
        <authorList>
            <person name="Anantharaman K."/>
            <person name="Brown C.T."/>
            <person name="Hug L.A."/>
            <person name="Sharon I."/>
            <person name="Castelle C.J."/>
            <person name="Probst A.J."/>
            <person name="Thomas B.C."/>
            <person name="Singh A."/>
            <person name="Wilkins M.J."/>
            <person name="Karaoz U."/>
            <person name="Brodie E.L."/>
            <person name="Williams K.H."/>
            <person name="Hubbard S.S."/>
            <person name="Banfield J.F."/>
        </authorList>
    </citation>
    <scope>NUCLEOTIDE SEQUENCE [LARGE SCALE GENOMIC DNA]</scope>
</reference>
<sequence length="84" mass="9756">MRKEIVQQVIDDYITPTEEEVITALIDGLKNHRENVVAWVKDNLIEWMTVIAFQNKGAIAIYDYPQTAEDIVCRLEEIHADKLK</sequence>
<proteinExistence type="predicted"/>
<evidence type="ECO:0000313" key="2">
    <source>
        <dbReference type="Proteomes" id="UP000179003"/>
    </source>
</evidence>
<dbReference type="Proteomes" id="UP000179003">
    <property type="component" value="Unassembled WGS sequence"/>
</dbReference>
<name>A0A1F5EJZ0_9BACT</name>
<accession>A0A1F5EJZ0</accession>
<dbReference type="EMBL" id="MFAE01000002">
    <property type="protein sequence ID" value="OGD67705.1"/>
    <property type="molecule type" value="Genomic_DNA"/>
</dbReference>
<dbReference type="AlphaFoldDB" id="A0A1F5EJZ0"/>
<organism evidence="1 2">
    <name type="scientific">Candidatus Campbellbacteria bacterium RIFOXYC2_FULL_35_25</name>
    <dbReference type="NCBI Taxonomy" id="1797582"/>
    <lineage>
        <taxon>Bacteria</taxon>
        <taxon>Candidatus Campbelliibacteriota</taxon>
    </lineage>
</organism>
<protein>
    <submittedName>
        <fullName evidence="1">Uncharacterized protein</fullName>
    </submittedName>
</protein>
<gene>
    <name evidence="1" type="ORF">A2442_03985</name>
</gene>
<evidence type="ECO:0000313" key="1">
    <source>
        <dbReference type="EMBL" id="OGD67705.1"/>
    </source>
</evidence>